<comment type="caution">
    <text evidence="2">The sequence shown here is derived from an EMBL/GenBank/DDBJ whole genome shotgun (WGS) entry which is preliminary data.</text>
</comment>
<feature type="compositionally biased region" description="Low complexity" evidence="1">
    <location>
        <begin position="308"/>
        <end position="329"/>
    </location>
</feature>
<protein>
    <submittedName>
        <fullName evidence="2">Uncharacterized protein</fullName>
    </submittedName>
</protein>
<evidence type="ECO:0000313" key="3">
    <source>
        <dbReference type="Proteomes" id="UP000664132"/>
    </source>
</evidence>
<feature type="compositionally biased region" description="Low complexity" evidence="1">
    <location>
        <begin position="274"/>
        <end position="284"/>
    </location>
</feature>
<feature type="compositionally biased region" description="Basic residues" evidence="1">
    <location>
        <begin position="345"/>
        <end position="363"/>
    </location>
</feature>
<sequence length="604" mass="67181">MATHGGPPPPPPPPGQFRPPPQQGGPAPPRPQGGQGPPPQQFMLPIRQPLQQSTRIQDITPPMILNEAACLKKLTTYAAYTIRKVAPRDAKERPTWARAEVIEEKFPQEEVSKQIKKLNESKRTVTDKKTALAPFQQGQITSLLDDLGSKEMDPNFQWSLVQISTREKPVSSRTTTKKSLYETVTMTVFVKRAPGRDVNPIQLFQTLERIKADRLRGPPPGQPKQQQPQQQGGGGGGQGGGQGGGGGGHGGPPGGHQQQGNRAPPPPPGFVQLNNGGPPHGGNHSKPQIMKQPQKGAKHRTPKKYHGRSSSSSGSSDSGSYDSDSMSESATDSDSLGTSISAESKRHRRNSKGAKGATRRHSFHRESRSKYYLEARSPSPPCHHRASDAFGGIPPQHRPYAPDVPLAVPGIDPITSAYQAGKEDAMAERFGADRFAQQAQQIAQPVVQVVERIIEPRPVVSYGRMEPQFAERPRLIEPRYIDDRYVDDLRSVEDDFIVRQRRAEDYIDRRPIELDRRPDLFDRRPSDFERRPVERPDFERRYSEVRPLERREFLDRSPVGRDFPRYHSPPRAFPGDSHPFAPTPLPRRYPQAPSISSSGFDHGW</sequence>
<evidence type="ECO:0000256" key="1">
    <source>
        <dbReference type="SAM" id="MobiDB-lite"/>
    </source>
</evidence>
<feature type="compositionally biased region" description="Gly residues" evidence="1">
    <location>
        <begin position="231"/>
        <end position="254"/>
    </location>
</feature>
<feature type="compositionally biased region" description="Basic and acidic residues" evidence="1">
    <location>
        <begin position="364"/>
        <end position="373"/>
    </location>
</feature>
<keyword evidence="3" id="KW-1185">Reference proteome</keyword>
<evidence type="ECO:0000313" key="2">
    <source>
        <dbReference type="EMBL" id="KAG4426297.1"/>
    </source>
</evidence>
<reference evidence="2" key="1">
    <citation type="submission" date="2021-02" db="EMBL/GenBank/DDBJ databases">
        <title>Genome sequence Cadophora malorum strain M34.</title>
        <authorList>
            <person name="Stefanovic E."/>
            <person name="Vu D."/>
            <person name="Scully C."/>
            <person name="Dijksterhuis J."/>
            <person name="Roader J."/>
            <person name="Houbraken J."/>
        </authorList>
    </citation>
    <scope>NUCLEOTIDE SEQUENCE</scope>
    <source>
        <strain evidence="2">M34</strain>
    </source>
</reference>
<dbReference type="EMBL" id="JAFJYH010000003">
    <property type="protein sequence ID" value="KAG4426297.1"/>
    <property type="molecule type" value="Genomic_DNA"/>
</dbReference>
<dbReference type="OrthoDB" id="3440029at2759"/>
<feature type="region of interest" description="Disordered" evidence="1">
    <location>
        <begin position="1"/>
        <end position="58"/>
    </location>
</feature>
<organism evidence="2 3">
    <name type="scientific">Cadophora malorum</name>
    <dbReference type="NCBI Taxonomy" id="108018"/>
    <lineage>
        <taxon>Eukaryota</taxon>
        <taxon>Fungi</taxon>
        <taxon>Dikarya</taxon>
        <taxon>Ascomycota</taxon>
        <taxon>Pezizomycotina</taxon>
        <taxon>Leotiomycetes</taxon>
        <taxon>Helotiales</taxon>
        <taxon>Ploettnerulaceae</taxon>
        <taxon>Cadophora</taxon>
    </lineage>
</organism>
<feature type="region of interest" description="Disordered" evidence="1">
    <location>
        <begin position="213"/>
        <end position="406"/>
    </location>
</feature>
<dbReference type="Proteomes" id="UP000664132">
    <property type="component" value="Unassembled WGS sequence"/>
</dbReference>
<feature type="compositionally biased region" description="Polar residues" evidence="1">
    <location>
        <begin position="593"/>
        <end position="604"/>
    </location>
</feature>
<accession>A0A8H7WK76</accession>
<feature type="region of interest" description="Disordered" evidence="1">
    <location>
        <begin position="558"/>
        <end position="604"/>
    </location>
</feature>
<feature type="compositionally biased region" description="Pro residues" evidence="1">
    <location>
        <begin position="1"/>
        <end position="40"/>
    </location>
</feature>
<feature type="compositionally biased region" description="Basic residues" evidence="1">
    <location>
        <begin position="296"/>
        <end position="307"/>
    </location>
</feature>
<gene>
    <name evidence="2" type="ORF">IFR04_000480</name>
</gene>
<dbReference type="AlphaFoldDB" id="A0A8H7WK76"/>
<proteinExistence type="predicted"/>
<name>A0A8H7WK76_9HELO</name>
<feature type="compositionally biased region" description="Polar residues" evidence="1">
    <location>
        <begin position="330"/>
        <end position="342"/>
    </location>
</feature>